<accession>A0ABU7SPZ4</accession>
<evidence type="ECO:0000313" key="1">
    <source>
        <dbReference type="EMBL" id="MEE6312038.1"/>
    </source>
</evidence>
<protein>
    <submittedName>
        <fullName evidence="1">Methyltransferase domain-containing protein</fullName>
    </submittedName>
</protein>
<dbReference type="Proteomes" id="UP001339911">
    <property type="component" value="Unassembled WGS sequence"/>
</dbReference>
<dbReference type="InterPro" id="IPR029063">
    <property type="entry name" value="SAM-dependent_MTases_sf"/>
</dbReference>
<dbReference type="EMBL" id="JAZGQL010000042">
    <property type="protein sequence ID" value="MEE6312038.1"/>
    <property type="molecule type" value="Genomic_DNA"/>
</dbReference>
<keyword evidence="1" id="KW-0489">Methyltransferase</keyword>
<keyword evidence="1" id="KW-0808">Transferase</keyword>
<dbReference type="SUPFAM" id="SSF53335">
    <property type="entry name" value="S-adenosyl-L-methionine-dependent methyltransferases"/>
    <property type="match status" value="1"/>
</dbReference>
<reference evidence="1 2" key="1">
    <citation type="submission" date="2024-01" db="EMBL/GenBank/DDBJ databases">
        <title>Genome insights into Plantactinospora veratri sp. nov.</title>
        <authorList>
            <person name="Wang L."/>
        </authorList>
    </citation>
    <scope>NUCLEOTIDE SEQUENCE [LARGE SCALE GENOMIC DNA]</scope>
    <source>
        <strain evidence="1 2">NEAU-FHS4</strain>
    </source>
</reference>
<organism evidence="1 2">
    <name type="scientific">Plantactinospora veratri</name>
    <dbReference type="NCBI Taxonomy" id="1436122"/>
    <lineage>
        <taxon>Bacteria</taxon>
        <taxon>Bacillati</taxon>
        <taxon>Actinomycetota</taxon>
        <taxon>Actinomycetes</taxon>
        <taxon>Micromonosporales</taxon>
        <taxon>Micromonosporaceae</taxon>
        <taxon>Plantactinospora</taxon>
    </lineage>
</organism>
<dbReference type="Pfam" id="PF13489">
    <property type="entry name" value="Methyltransf_23"/>
    <property type="match status" value="1"/>
</dbReference>
<dbReference type="RefSeq" id="WP_331211919.1">
    <property type="nucleotide sequence ID" value="NZ_JAZGQL010000042.1"/>
</dbReference>
<keyword evidence="2" id="KW-1185">Reference proteome</keyword>
<comment type="caution">
    <text evidence="1">The sequence shown here is derived from an EMBL/GenBank/DDBJ whole genome shotgun (WGS) entry which is preliminary data.</text>
</comment>
<name>A0ABU7SPZ4_9ACTN</name>
<proteinExistence type="predicted"/>
<gene>
    <name evidence="1" type="ORF">V1634_35035</name>
</gene>
<sequence length="261" mass="28035">MTGGGPAAAREANRRCYGDGRSTRAYLDDPYHAVRRQLIGEALIDAVHRLDAAGAADAHGGPAGAPGAGILLELGSGAQSVFDGLPELRRPTVVADLSWSALAELKDGRHHPIQLDVTRPLPLADRSAAGVVAAELIEHLYHPGHLLAEIARVLRPGGALVLSTPNLATLQDRIRFLFGRSPRQIDPMHRYLHLHIRPFTAQLLGRMLRAAGFVDVAIRSNYVGVRVGRDRWLQSRLLARLFPGLGGSLVATARRPAADEG</sequence>
<dbReference type="Gene3D" id="3.40.50.150">
    <property type="entry name" value="Vaccinia Virus protein VP39"/>
    <property type="match status" value="1"/>
</dbReference>
<dbReference type="GO" id="GO:0032259">
    <property type="term" value="P:methylation"/>
    <property type="evidence" value="ECO:0007669"/>
    <property type="project" value="UniProtKB-KW"/>
</dbReference>
<evidence type="ECO:0000313" key="2">
    <source>
        <dbReference type="Proteomes" id="UP001339911"/>
    </source>
</evidence>
<dbReference type="GO" id="GO:0008168">
    <property type="term" value="F:methyltransferase activity"/>
    <property type="evidence" value="ECO:0007669"/>
    <property type="project" value="UniProtKB-KW"/>
</dbReference>